<dbReference type="EMBL" id="CP051428">
    <property type="protein sequence ID" value="QJC51441.1"/>
    <property type="molecule type" value="Genomic_DNA"/>
</dbReference>
<keyword evidence="5" id="KW-1185">Reference proteome</keyword>
<dbReference type="Proteomes" id="UP000502136">
    <property type="component" value="Chromosome"/>
</dbReference>
<feature type="domain" description="SWIM-type" evidence="3">
    <location>
        <begin position="50"/>
        <end position="82"/>
    </location>
</feature>
<evidence type="ECO:0000313" key="4">
    <source>
        <dbReference type="EMBL" id="QJC51441.1"/>
    </source>
</evidence>
<gene>
    <name evidence="4" type="ORF">HGI30_07690</name>
</gene>
<dbReference type="KEGG" id="palr:HGI30_07690"/>
<evidence type="ECO:0000256" key="2">
    <source>
        <dbReference type="SAM" id="MobiDB-lite"/>
    </source>
</evidence>
<accession>A0A6H2GVI3</accession>
<evidence type="ECO:0000259" key="3">
    <source>
        <dbReference type="PROSITE" id="PS50966"/>
    </source>
</evidence>
<dbReference type="GO" id="GO:0008270">
    <property type="term" value="F:zinc ion binding"/>
    <property type="evidence" value="ECO:0007669"/>
    <property type="project" value="UniProtKB-KW"/>
</dbReference>
<proteinExistence type="predicted"/>
<organism evidence="4 5">
    <name type="scientific">Paenibacillus albicereus</name>
    <dbReference type="NCBI Taxonomy" id="2726185"/>
    <lineage>
        <taxon>Bacteria</taxon>
        <taxon>Bacillati</taxon>
        <taxon>Bacillota</taxon>
        <taxon>Bacilli</taxon>
        <taxon>Bacillales</taxon>
        <taxon>Paenibacillaceae</taxon>
        <taxon>Paenibacillus</taxon>
    </lineage>
</organism>
<name>A0A6H2GVI3_9BACL</name>
<dbReference type="PROSITE" id="PS50966">
    <property type="entry name" value="ZF_SWIM"/>
    <property type="match status" value="1"/>
</dbReference>
<feature type="region of interest" description="Disordered" evidence="2">
    <location>
        <begin position="112"/>
        <end position="131"/>
    </location>
</feature>
<reference evidence="4 5" key="1">
    <citation type="submission" date="2020-04" db="EMBL/GenBank/DDBJ databases">
        <title>Novel Paenibacillus strain UniB2 isolated from commercial digestive syrup.</title>
        <authorList>
            <person name="Thorat V."/>
            <person name="Kirdat K."/>
            <person name="Tiwarekar B."/>
            <person name="Yadav A."/>
        </authorList>
    </citation>
    <scope>NUCLEOTIDE SEQUENCE [LARGE SCALE GENOMIC DNA]</scope>
    <source>
        <strain evidence="4 5">UniB2</strain>
    </source>
</reference>
<protein>
    <recommendedName>
        <fullName evidence="3">SWIM-type domain-containing protein</fullName>
    </recommendedName>
</protein>
<dbReference type="RefSeq" id="WP_168907088.1">
    <property type="nucleotide sequence ID" value="NZ_CP051428.1"/>
</dbReference>
<keyword evidence="1" id="KW-0863">Zinc-finger</keyword>
<sequence>MLSDIERKISDYTRKEIITRGWDYYAKGQVKSVQAAGSRLLAAVEGSERYHVGLGARFDDNACDCPYSGWCKHMAAVYFAALEQQGGEPKRALERMTGAGPVTVSRLEKQPAADLGEPPAQAGTGSLGEQSSPREWMEWMEHRFGRTWQGCRHTLHPLQPVLSALKGSARDWPKPLQAMHWMYSILFILEQAERAIKLSDPFSRYYQEMSFTRMAEPWIEHYYSLAERQAAESAGEEGRAWQKELAAYLRGQAASPEAKLFRWDQLYLGFISPLLSDPDWPIGERAELERLLEHARAARRAAAQAAPAGEAAAEEERGLAFAHAALAYLDAAQGEDAKAVERLGQTPPDAAAGLALDYARTRLEQRGWEAFSIWMDFLDPIAGAKRGNLLTSYLQLCREADLASPSDPSWQRRMSDKLPYSYMSLADLLLEKGCFEEWADLQLAMGLRPDELDPADLRLISKRAPSVMIPLYHQAVEGWISMRNRQSYRMAVKQLKKLEKLYAAEKRTEAWTAYLDRTVSKYQRMRAFQEELRKGTMLK</sequence>
<keyword evidence="1" id="KW-0479">Metal-binding</keyword>
<evidence type="ECO:0000313" key="5">
    <source>
        <dbReference type="Proteomes" id="UP000502136"/>
    </source>
</evidence>
<evidence type="ECO:0000256" key="1">
    <source>
        <dbReference type="PROSITE-ProRule" id="PRU00325"/>
    </source>
</evidence>
<dbReference type="Pfam" id="PF04434">
    <property type="entry name" value="SWIM"/>
    <property type="match status" value="1"/>
</dbReference>
<keyword evidence="1" id="KW-0862">Zinc</keyword>
<dbReference type="InterPro" id="IPR007527">
    <property type="entry name" value="Znf_SWIM"/>
</dbReference>
<dbReference type="AlphaFoldDB" id="A0A6H2GVI3"/>